<dbReference type="InterPro" id="IPR000306">
    <property type="entry name" value="Znf_FYVE"/>
</dbReference>
<dbReference type="Pfam" id="PF01363">
    <property type="entry name" value="FYVE"/>
    <property type="match status" value="1"/>
</dbReference>
<dbReference type="SUPFAM" id="SSF50729">
    <property type="entry name" value="PH domain-like"/>
    <property type="match status" value="1"/>
</dbReference>
<keyword evidence="2 4" id="KW-0863">Zinc-finger</keyword>
<dbReference type="GO" id="GO:0007032">
    <property type="term" value="P:endosome organization"/>
    <property type="evidence" value="ECO:0007669"/>
    <property type="project" value="TreeGrafter"/>
</dbReference>
<evidence type="ECO:0000256" key="3">
    <source>
        <dbReference type="ARBA" id="ARBA00022833"/>
    </source>
</evidence>
<organism evidence="6 7">
    <name type="scientific">Thelohanellus kitauei</name>
    <name type="common">Myxosporean</name>
    <dbReference type="NCBI Taxonomy" id="669202"/>
    <lineage>
        <taxon>Eukaryota</taxon>
        <taxon>Metazoa</taxon>
        <taxon>Cnidaria</taxon>
        <taxon>Myxozoa</taxon>
        <taxon>Myxosporea</taxon>
        <taxon>Bivalvulida</taxon>
        <taxon>Platysporina</taxon>
        <taxon>Myxobolidae</taxon>
        <taxon>Thelohanellus</taxon>
    </lineage>
</organism>
<dbReference type="InterPro" id="IPR051765">
    <property type="entry name" value="PH_domain-containing_F"/>
</dbReference>
<sequence length="180" mass="20676">MEDLNETRIKRLEETFRSTISLCQEGRKLVGEGEVKKICRKNPQPRQYFSPFVVSLADIEISDIPDSPEYEYAWNIHTPKKSFKVCAIDDTEKRQWMHHINKYADEYKKLLQCDGPNELAPTWIPDSSVETCMHHCRMCGCVACGDCTSNKIVIKNISSSPVRVCSECFKNPNSTRKGPR</sequence>
<dbReference type="SMART" id="SM00064">
    <property type="entry name" value="FYVE"/>
    <property type="match status" value="1"/>
</dbReference>
<dbReference type="EMBL" id="JWZT01002870">
    <property type="protein sequence ID" value="KII68298.1"/>
    <property type="molecule type" value="Genomic_DNA"/>
</dbReference>
<dbReference type="Gene3D" id="2.30.29.30">
    <property type="entry name" value="Pleckstrin-homology domain (PH domain)/Phosphotyrosine-binding domain (PTB)"/>
    <property type="match status" value="1"/>
</dbReference>
<dbReference type="Gene3D" id="3.30.40.10">
    <property type="entry name" value="Zinc/RING finger domain, C3HC4 (zinc finger)"/>
    <property type="match status" value="1"/>
</dbReference>
<keyword evidence="3" id="KW-0862">Zinc</keyword>
<dbReference type="InterPro" id="IPR013083">
    <property type="entry name" value="Znf_RING/FYVE/PHD"/>
</dbReference>
<dbReference type="Proteomes" id="UP000031668">
    <property type="component" value="Unassembled WGS sequence"/>
</dbReference>
<dbReference type="InterPro" id="IPR011993">
    <property type="entry name" value="PH-like_dom_sf"/>
</dbReference>
<dbReference type="Pfam" id="PF00169">
    <property type="entry name" value="PH"/>
    <property type="match status" value="1"/>
</dbReference>
<evidence type="ECO:0000313" key="7">
    <source>
        <dbReference type="Proteomes" id="UP000031668"/>
    </source>
</evidence>
<evidence type="ECO:0000259" key="5">
    <source>
        <dbReference type="PROSITE" id="PS50178"/>
    </source>
</evidence>
<evidence type="ECO:0000256" key="2">
    <source>
        <dbReference type="ARBA" id="ARBA00022771"/>
    </source>
</evidence>
<evidence type="ECO:0000256" key="1">
    <source>
        <dbReference type="ARBA" id="ARBA00022723"/>
    </source>
</evidence>
<reference evidence="6 7" key="1">
    <citation type="journal article" date="2014" name="Genome Biol. Evol.">
        <title>The genome of the myxosporean Thelohanellus kitauei shows adaptations to nutrient acquisition within its fish host.</title>
        <authorList>
            <person name="Yang Y."/>
            <person name="Xiong J."/>
            <person name="Zhou Z."/>
            <person name="Huo F."/>
            <person name="Miao W."/>
            <person name="Ran C."/>
            <person name="Liu Y."/>
            <person name="Zhang J."/>
            <person name="Feng J."/>
            <person name="Wang M."/>
            <person name="Wang M."/>
            <person name="Wang L."/>
            <person name="Yao B."/>
        </authorList>
    </citation>
    <scope>NUCLEOTIDE SEQUENCE [LARGE SCALE GENOMIC DNA]</scope>
    <source>
        <strain evidence="6">Wuqing</strain>
    </source>
</reference>
<keyword evidence="1" id="KW-0479">Metal-binding</keyword>
<dbReference type="OMA" id="PVRVCEH"/>
<dbReference type="GO" id="GO:0008270">
    <property type="term" value="F:zinc ion binding"/>
    <property type="evidence" value="ECO:0007669"/>
    <property type="project" value="UniProtKB-KW"/>
</dbReference>
<dbReference type="AlphaFoldDB" id="A0A0C2JGF0"/>
<dbReference type="InterPro" id="IPR017455">
    <property type="entry name" value="Znf_FYVE-rel"/>
</dbReference>
<evidence type="ECO:0000256" key="4">
    <source>
        <dbReference type="PROSITE-ProRule" id="PRU00091"/>
    </source>
</evidence>
<dbReference type="InterPro" id="IPR011011">
    <property type="entry name" value="Znf_FYVE_PHD"/>
</dbReference>
<dbReference type="GO" id="GO:0005769">
    <property type="term" value="C:early endosome"/>
    <property type="evidence" value="ECO:0007669"/>
    <property type="project" value="TreeGrafter"/>
</dbReference>
<proteinExistence type="predicted"/>
<dbReference type="InterPro" id="IPR001849">
    <property type="entry name" value="PH_domain"/>
</dbReference>
<accession>A0A0C2JGF0</accession>
<keyword evidence="7" id="KW-1185">Reference proteome</keyword>
<protein>
    <recommendedName>
        <fullName evidence="5">FYVE-type domain-containing protein</fullName>
    </recommendedName>
</protein>
<dbReference type="PANTHER" id="PTHR46280">
    <property type="entry name" value="PLECKSTRIN HOMOLOGY DOMAIN-CONTAINING FAMILY F MEMBER 2-RELATED"/>
    <property type="match status" value="1"/>
</dbReference>
<gene>
    <name evidence="6" type="ORF">RF11_06740</name>
</gene>
<dbReference type="PANTHER" id="PTHR46280:SF3">
    <property type="entry name" value="PLECKSTRIN HOMOLOGY DOMAIN-CONTAINING FAMILY F MEMBER 1 HOMOLOG"/>
    <property type="match status" value="1"/>
</dbReference>
<name>A0A0C2JGF0_THEKT</name>
<feature type="domain" description="FYVE-type" evidence="5">
    <location>
        <begin position="134"/>
        <end position="173"/>
    </location>
</feature>
<dbReference type="GO" id="GO:0035091">
    <property type="term" value="F:phosphatidylinositol binding"/>
    <property type="evidence" value="ECO:0007669"/>
    <property type="project" value="TreeGrafter"/>
</dbReference>
<dbReference type="GO" id="GO:0008333">
    <property type="term" value="P:endosome to lysosome transport"/>
    <property type="evidence" value="ECO:0007669"/>
    <property type="project" value="TreeGrafter"/>
</dbReference>
<dbReference type="SUPFAM" id="SSF57903">
    <property type="entry name" value="FYVE/PHD zinc finger"/>
    <property type="match status" value="1"/>
</dbReference>
<dbReference type="OrthoDB" id="70570at2759"/>
<comment type="caution">
    <text evidence="6">The sequence shown here is derived from an EMBL/GenBank/DDBJ whole genome shotgun (WGS) entry which is preliminary data.</text>
</comment>
<evidence type="ECO:0000313" key="6">
    <source>
        <dbReference type="EMBL" id="KII68298.1"/>
    </source>
</evidence>
<dbReference type="PROSITE" id="PS50178">
    <property type="entry name" value="ZF_FYVE"/>
    <property type="match status" value="1"/>
</dbReference>